<organism evidence="3 4">
    <name type="scientific">Candidatus Electronema aureum</name>
    <dbReference type="NCBI Taxonomy" id="2005002"/>
    <lineage>
        <taxon>Bacteria</taxon>
        <taxon>Pseudomonadati</taxon>
        <taxon>Thermodesulfobacteriota</taxon>
        <taxon>Desulfobulbia</taxon>
        <taxon>Desulfobulbales</taxon>
        <taxon>Desulfobulbaceae</taxon>
        <taxon>Candidatus Electronema</taxon>
    </lineage>
</organism>
<evidence type="ECO:0000256" key="1">
    <source>
        <dbReference type="ARBA" id="ARBA00010562"/>
    </source>
</evidence>
<dbReference type="EMBL" id="NQJD01000038">
    <property type="protein sequence ID" value="TAA74144.1"/>
    <property type="molecule type" value="Genomic_DNA"/>
</dbReference>
<dbReference type="NCBIfam" id="TIGR02384">
    <property type="entry name" value="RelB_DinJ"/>
    <property type="match status" value="1"/>
</dbReference>
<reference evidence="3" key="1">
    <citation type="submission" date="2017-07" db="EMBL/GenBank/DDBJ databases">
        <title>The cable genome - Insights into the physiology and evolution of filamentous bacteria capable of sulfide oxidation via long distance electron transfer.</title>
        <authorList>
            <person name="Thorup C."/>
            <person name="Bjerg J.T."/>
            <person name="Schreiber L."/>
            <person name="Nielsen L.P."/>
            <person name="Kjeldsen K.U."/>
            <person name="Boesen T."/>
            <person name="Boggild A."/>
            <person name="Meysman F."/>
            <person name="Geelhoed J."/>
            <person name="Schramm A."/>
        </authorList>
    </citation>
    <scope>NUCLEOTIDE SEQUENCE [LARGE SCALE GENOMIC DNA]</scope>
    <source>
        <strain evidence="3">GS</strain>
    </source>
</reference>
<dbReference type="Gene3D" id="1.10.1220.10">
    <property type="entry name" value="Met repressor-like"/>
    <property type="match status" value="1"/>
</dbReference>
<dbReference type="GO" id="GO:0006355">
    <property type="term" value="P:regulation of DNA-templated transcription"/>
    <property type="evidence" value="ECO:0007669"/>
    <property type="project" value="InterPro"/>
</dbReference>
<keyword evidence="2" id="KW-1277">Toxin-antitoxin system</keyword>
<dbReference type="Pfam" id="PF04221">
    <property type="entry name" value="RelB"/>
    <property type="match status" value="1"/>
</dbReference>
<comment type="caution">
    <text evidence="3">The sequence shown here is derived from an EMBL/GenBank/DDBJ whole genome shotgun (WGS) entry which is preliminary data.</text>
</comment>
<dbReference type="InterPro" id="IPR007337">
    <property type="entry name" value="RelB/DinJ"/>
</dbReference>
<dbReference type="AlphaFoldDB" id="A0A521FZF4"/>
<dbReference type="Proteomes" id="UP000316238">
    <property type="component" value="Unassembled WGS sequence"/>
</dbReference>
<proteinExistence type="inferred from homology"/>
<keyword evidence="4" id="KW-1185">Reference proteome</keyword>
<evidence type="ECO:0000313" key="3">
    <source>
        <dbReference type="EMBL" id="TAA74144.1"/>
    </source>
</evidence>
<dbReference type="PANTHER" id="PTHR38781">
    <property type="entry name" value="ANTITOXIN DINJ-RELATED"/>
    <property type="match status" value="1"/>
</dbReference>
<sequence>MGNTIQSHPLPFVLHLCYTAVMKTATIHTRIEPEIKNQAEQILSRLGLTHTEAIGIFYRQICLGNGLPFPVEIPNKCTAETLAKSSRGEEVKTFASLEEMFETW</sequence>
<gene>
    <name evidence="3" type="ORF">CDV28_13818</name>
</gene>
<evidence type="ECO:0000313" key="4">
    <source>
        <dbReference type="Proteomes" id="UP000316238"/>
    </source>
</evidence>
<evidence type="ECO:0000256" key="2">
    <source>
        <dbReference type="ARBA" id="ARBA00022649"/>
    </source>
</evidence>
<name>A0A521FZF4_9BACT</name>
<accession>A0A521FZF4</accession>
<dbReference type="GO" id="GO:0006351">
    <property type="term" value="P:DNA-templated transcription"/>
    <property type="evidence" value="ECO:0007669"/>
    <property type="project" value="TreeGrafter"/>
</dbReference>
<protein>
    <submittedName>
        <fullName evidence="3">DNA-damage-inducible protein J</fullName>
    </submittedName>
</protein>
<dbReference type="PANTHER" id="PTHR38781:SF1">
    <property type="entry name" value="ANTITOXIN DINJ-RELATED"/>
    <property type="match status" value="1"/>
</dbReference>
<dbReference type="InterPro" id="IPR013321">
    <property type="entry name" value="Arc_rbn_hlx_hlx"/>
</dbReference>
<comment type="similarity">
    <text evidence="1">Belongs to the RelB/DinJ antitoxin family.</text>
</comment>